<accession>A0A542XJ00</accession>
<comment type="caution">
    <text evidence="3">The sequence shown here is derived from an EMBL/GenBank/DDBJ whole genome shotgun (WGS) entry which is preliminary data.</text>
</comment>
<dbReference type="Pfam" id="PF05147">
    <property type="entry name" value="LANC_like"/>
    <property type="match status" value="1"/>
</dbReference>
<protein>
    <submittedName>
        <fullName evidence="3">Type 2 lantibiotic biosynthesis protein LanM</fullName>
    </submittedName>
</protein>
<name>A0A542XJ00_SALAC</name>
<feature type="domain" description="Lantibiotic biosynthesis protein dehydration" evidence="1">
    <location>
        <begin position="203"/>
        <end position="570"/>
    </location>
</feature>
<dbReference type="InterPro" id="IPR017146">
    <property type="entry name" value="Lanti_2_LanM"/>
</dbReference>
<sequence>MTRCLTPGYVRGVSSARSTAAKPLPDPAWWAAGLALHERGVPAAGGEVETEPGFAARLADLGMPQDPRLGESPAELAARIRRPAWAVLVEDVLAAARPLPSDARPAADWREAFARILAPFVDAALTQIRRHDGRHVDLDRVAATVGNTLGPRLVGIAARALVTELHRWRAEGRLAGGDSQARFHDFVRQLTAPTGLGEVLARYPVLARLLAQDTATTADAAVELLDRFSLDRDALIATLLSGTDPGPVTSVLTSRGDRHAGGRSVAFVDFDDGRRIVYKPRDLAPHTQLTAILEYLSTATPGLFPRTPRTLARTGYGWAEHIAALPLFTWEDADLFYRRQGALLALLHLVRAADVHYENLVAHGDQPVLVDVETLFHPGLTPGGSGDPAADALAASVHRTALLPLVFVGEQGVADVSGLGGDPSASPSTVVDWLDAGTDRMRLTRRAADMAAAANRPILNGRLVEPHEHDRAIVGGFRHACDTFIAHRDALTALVRDCADLEVRVVVRATWMYQTLLDETTHPDVLRDAVDRDRALSVLYHGRTEQPLLAQLLRPELAALWAGDIPMFTASVGTGRIRTTSGAEMPELLPQPGLAAALATLASLDEVSRRGQEWIISATLASRARVAPHPDAAPIAAQPEGAAAHPDELLAAACAVADQLVAEANAGGGRVNWLGLEAVEDHRWLVLPLGASLGSGYLGVALFLAQLAAVTGIYRYAEQARAATADLPQLVAALDKRPDLVAVIGCGGLDGLGGIAYGLTRIGTLLDDSALTDAAARTVPLAMAAATPGASLGWSAGLAGCLAALTAVHTELKLPEAADAARRCADLLIAPLTESDGMPGLMYRTHHGVSTDRADGAWPASGGFADGLAGVGWALTTIGPDDHHHAAGRRLATLLGDRGEQVAAGWCRGTAGAVLARTALSVATGPRSLAGCVETLANAPVRRDLSLCHGELGVTEVLAQLAGSDRRTLAAQALRRRAGLVLDVLRRHGSLCGVPGGARSPGLLTGLAGIGYGLLRHAAPQRVPSVLLLQHTMLAP</sequence>
<evidence type="ECO:0000313" key="2">
    <source>
        <dbReference type="EMBL" id="GIM82647.1"/>
    </source>
</evidence>
<dbReference type="PRINTS" id="PR01955">
    <property type="entry name" value="LANCFRANKIA"/>
</dbReference>
<dbReference type="PIRSF" id="PIRSF037228">
    <property type="entry name" value="Lant_mod_RumM"/>
    <property type="match status" value="1"/>
</dbReference>
<organism evidence="3 4">
    <name type="scientific">Salinispora arenicola</name>
    <dbReference type="NCBI Taxonomy" id="168697"/>
    <lineage>
        <taxon>Bacteria</taxon>
        <taxon>Bacillati</taxon>
        <taxon>Actinomycetota</taxon>
        <taxon>Actinomycetes</taxon>
        <taxon>Micromonosporales</taxon>
        <taxon>Micromonosporaceae</taxon>
        <taxon>Salinispora</taxon>
    </lineage>
</organism>
<evidence type="ECO:0000313" key="5">
    <source>
        <dbReference type="Proteomes" id="UP000677457"/>
    </source>
</evidence>
<dbReference type="CDD" id="cd04792">
    <property type="entry name" value="LanM-like"/>
    <property type="match status" value="1"/>
</dbReference>
<proteinExistence type="predicted"/>
<evidence type="ECO:0000313" key="3">
    <source>
        <dbReference type="EMBL" id="TQL35838.1"/>
    </source>
</evidence>
<keyword evidence="5" id="KW-1185">Reference proteome</keyword>
<dbReference type="GO" id="GO:0031179">
    <property type="term" value="P:peptide modification"/>
    <property type="evidence" value="ECO:0007669"/>
    <property type="project" value="InterPro"/>
</dbReference>
<gene>
    <name evidence="3" type="ORF">FB564_0907</name>
    <name evidence="2" type="ORF">Sar04_08270</name>
</gene>
<dbReference type="NCBIfam" id="TIGR03897">
    <property type="entry name" value="lanti_2_LanM"/>
    <property type="match status" value="1"/>
</dbReference>
<dbReference type="Proteomes" id="UP000677457">
    <property type="component" value="Unassembled WGS sequence"/>
</dbReference>
<dbReference type="Gene3D" id="1.50.10.20">
    <property type="match status" value="1"/>
</dbReference>
<dbReference type="SUPFAM" id="SSF158745">
    <property type="entry name" value="LanC-like"/>
    <property type="match status" value="1"/>
</dbReference>
<dbReference type="AlphaFoldDB" id="A0A542XJ00"/>
<dbReference type="EMBL" id="BOQM01000006">
    <property type="protein sequence ID" value="GIM82647.1"/>
    <property type="molecule type" value="Genomic_DNA"/>
</dbReference>
<evidence type="ECO:0000313" key="4">
    <source>
        <dbReference type="Proteomes" id="UP000315983"/>
    </source>
</evidence>
<evidence type="ECO:0000259" key="1">
    <source>
        <dbReference type="Pfam" id="PF13575"/>
    </source>
</evidence>
<dbReference type="SMART" id="SM01260">
    <property type="entry name" value="LANC_like"/>
    <property type="match status" value="1"/>
</dbReference>
<reference evidence="2 5" key="2">
    <citation type="submission" date="2021-03" db="EMBL/GenBank/DDBJ databases">
        <title>Whole genome shotgun sequence of Salinispora arenicola NBRC 105043.</title>
        <authorList>
            <person name="Komaki H."/>
            <person name="Tamura T."/>
        </authorList>
    </citation>
    <scope>NUCLEOTIDE SEQUENCE [LARGE SCALE GENOMIC DNA]</scope>
    <source>
        <strain evidence="2 5">NBRC 105043</strain>
    </source>
</reference>
<dbReference type="Pfam" id="PF13575">
    <property type="entry name" value="DUF4135"/>
    <property type="match status" value="1"/>
</dbReference>
<reference evidence="3 4" key="1">
    <citation type="submission" date="2019-06" db="EMBL/GenBank/DDBJ databases">
        <title>Sequencing the genomes of 1000 actinobacteria strains.</title>
        <authorList>
            <person name="Klenk H.-P."/>
        </authorList>
    </citation>
    <scope>NUCLEOTIDE SEQUENCE [LARGE SCALE GENOMIC DNA]</scope>
    <source>
        <strain evidence="3 4">DSM 44819</strain>
    </source>
</reference>
<dbReference type="InterPro" id="IPR025410">
    <property type="entry name" value="Lant_dehyd"/>
</dbReference>
<dbReference type="EMBL" id="VFOL01000001">
    <property type="protein sequence ID" value="TQL35838.1"/>
    <property type="molecule type" value="Genomic_DNA"/>
</dbReference>
<dbReference type="InterPro" id="IPR007822">
    <property type="entry name" value="LANC-like"/>
</dbReference>
<dbReference type="Proteomes" id="UP000315983">
    <property type="component" value="Unassembled WGS sequence"/>
</dbReference>